<evidence type="ECO:0000256" key="4">
    <source>
        <dbReference type="ARBA" id="ARBA00023125"/>
    </source>
</evidence>
<dbReference type="OrthoDB" id="1097361at2"/>
<evidence type="ECO:0000256" key="5">
    <source>
        <dbReference type="ARBA" id="ARBA00023204"/>
    </source>
</evidence>
<dbReference type="Pfam" id="PF05192">
    <property type="entry name" value="MutS_III"/>
    <property type="match status" value="1"/>
</dbReference>
<dbReference type="InterPro" id="IPR007696">
    <property type="entry name" value="DNA_mismatch_repair_MutS_core"/>
</dbReference>
<evidence type="ECO:0000256" key="3">
    <source>
        <dbReference type="ARBA" id="ARBA00022840"/>
    </source>
</evidence>
<dbReference type="SUPFAM" id="SSF52540">
    <property type="entry name" value="P-loop containing nucleoside triphosphate hydrolases"/>
    <property type="match status" value="1"/>
</dbReference>
<feature type="domain" description="DNA mismatch repair proteins mutS family" evidence="6">
    <location>
        <begin position="260"/>
        <end position="441"/>
    </location>
</feature>
<keyword evidence="4" id="KW-0238">DNA-binding</keyword>
<dbReference type="Gene3D" id="3.40.50.300">
    <property type="entry name" value="P-loop containing nucleotide triphosphate hydrolases"/>
    <property type="match status" value="1"/>
</dbReference>
<organism evidence="7 8">
    <name type="scientific">Sphingobacterium athyrii</name>
    <dbReference type="NCBI Taxonomy" id="2152717"/>
    <lineage>
        <taxon>Bacteria</taxon>
        <taxon>Pseudomonadati</taxon>
        <taxon>Bacteroidota</taxon>
        <taxon>Sphingobacteriia</taxon>
        <taxon>Sphingobacteriales</taxon>
        <taxon>Sphingobacteriaceae</taxon>
        <taxon>Sphingobacterium</taxon>
    </lineage>
</organism>
<dbReference type="EMBL" id="QCXX01000001">
    <property type="protein sequence ID" value="PUV26163.1"/>
    <property type="molecule type" value="Genomic_DNA"/>
</dbReference>
<keyword evidence="5" id="KW-0234">DNA repair</keyword>
<dbReference type="SMART" id="SM00534">
    <property type="entry name" value="MUTSac"/>
    <property type="match status" value="1"/>
</dbReference>
<dbReference type="PANTHER" id="PTHR11361">
    <property type="entry name" value="DNA MISMATCH REPAIR PROTEIN MUTS FAMILY MEMBER"/>
    <property type="match status" value="1"/>
</dbReference>
<proteinExistence type="inferred from homology"/>
<dbReference type="InterPro" id="IPR000432">
    <property type="entry name" value="DNA_mismatch_repair_MutS_C"/>
</dbReference>
<evidence type="ECO:0000313" key="8">
    <source>
        <dbReference type="Proteomes" id="UP000250831"/>
    </source>
</evidence>
<keyword evidence="3" id="KW-0067">ATP-binding</keyword>
<dbReference type="InterPro" id="IPR045076">
    <property type="entry name" value="MutS"/>
</dbReference>
<keyword evidence="2" id="KW-0547">Nucleotide-binding</keyword>
<dbReference type="RefSeq" id="WP_108632453.1">
    <property type="nucleotide sequence ID" value="NZ_QCXX01000001.1"/>
</dbReference>
<accession>A0A363NZN7</accession>
<comment type="similarity">
    <text evidence="1">Belongs to the DNA mismatch repair MutS family.</text>
</comment>
<dbReference type="GO" id="GO:0140664">
    <property type="term" value="F:ATP-dependent DNA damage sensor activity"/>
    <property type="evidence" value="ECO:0007669"/>
    <property type="project" value="InterPro"/>
</dbReference>
<dbReference type="PANTHER" id="PTHR11361:SF34">
    <property type="entry name" value="DNA MISMATCH REPAIR PROTEIN MSH1, MITOCHONDRIAL"/>
    <property type="match status" value="1"/>
</dbReference>
<dbReference type="GO" id="GO:0030983">
    <property type="term" value="F:mismatched DNA binding"/>
    <property type="evidence" value="ECO:0007669"/>
    <property type="project" value="InterPro"/>
</dbReference>
<sequence>MFIIDKQTLADLNVTNSQCRDLFDLFDCTITLGGRDMLYSYFLEPLSAKSEILDRQWIIRFMQDVDITDILDKYMMQDLEQYLSLPLEPYSPTKTSYYLELVTANFLSADFKKRDLLIRRSIHEIAKIIDYLNVFLGAVNSQYPTRSVIVDYCNKIDRVLEDIDLGEFEKLLENKLSLELMIKYDYLFRNIKRNAIREVFTVLYQLDALYGVAQCTKGKHLVFPGIEDHDPGSDMIRIRGGYNLFLENPVKNDIEIESSGNLWYLTGANMTGKSTLLKTIGTCVYLAHLGFPVPADAMETVLFDGISATINLGDNISAGASHFFNEVLRVKHLAELLAEGKKMFVLMDELFKGTNHNDASEATLELISCLRGFDNSIFLLSSHITEISSFLKGKSAVMKHLGVKLDKHKGLIFTYELSDGVAEDKLGMWLLQRECVFEILRKAKSRQ</sequence>
<keyword evidence="8" id="KW-1185">Reference proteome</keyword>
<dbReference type="Pfam" id="PF00488">
    <property type="entry name" value="MutS_V"/>
    <property type="match status" value="1"/>
</dbReference>
<gene>
    <name evidence="7" type="ORF">DCO56_04180</name>
</gene>
<dbReference type="InterPro" id="IPR036187">
    <property type="entry name" value="DNA_mismatch_repair_MutS_sf"/>
</dbReference>
<dbReference type="Proteomes" id="UP000250831">
    <property type="component" value="Unassembled WGS sequence"/>
</dbReference>
<evidence type="ECO:0000313" key="7">
    <source>
        <dbReference type="EMBL" id="PUV26163.1"/>
    </source>
</evidence>
<protein>
    <submittedName>
        <fullName evidence="7">DNA mismatch repair protein MutS</fullName>
    </submittedName>
</protein>
<comment type="caution">
    <text evidence="7">The sequence shown here is derived from an EMBL/GenBank/DDBJ whole genome shotgun (WGS) entry which is preliminary data.</text>
</comment>
<dbReference type="GO" id="GO:0006298">
    <property type="term" value="P:mismatch repair"/>
    <property type="evidence" value="ECO:0007669"/>
    <property type="project" value="InterPro"/>
</dbReference>
<evidence type="ECO:0000256" key="2">
    <source>
        <dbReference type="ARBA" id="ARBA00022741"/>
    </source>
</evidence>
<dbReference type="InterPro" id="IPR027417">
    <property type="entry name" value="P-loop_NTPase"/>
</dbReference>
<dbReference type="AlphaFoldDB" id="A0A363NZN7"/>
<keyword evidence="5" id="KW-0227">DNA damage</keyword>
<dbReference type="Gene3D" id="1.10.1420.10">
    <property type="match status" value="1"/>
</dbReference>
<name>A0A363NZN7_9SPHI</name>
<dbReference type="SUPFAM" id="SSF48334">
    <property type="entry name" value="DNA repair protein MutS, domain III"/>
    <property type="match status" value="1"/>
</dbReference>
<reference evidence="7 8" key="1">
    <citation type="submission" date="2018-04" db="EMBL/GenBank/DDBJ databases">
        <title>Sphingobacterium sp. M46 Genome.</title>
        <authorList>
            <person name="Cheng J."/>
            <person name="Li Y."/>
        </authorList>
    </citation>
    <scope>NUCLEOTIDE SEQUENCE [LARGE SCALE GENOMIC DNA]</scope>
    <source>
        <strain evidence="7 8">M46</strain>
    </source>
</reference>
<evidence type="ECO:0000259" key="6">
    <source>
        <dbReference type="SMART" id="SM00534"/>
    </source>
</evidence>
<dbReference type="GO" id="GO:0005524">
    <property type="term" value="F:ATP binding"/>
    <property type="evidence" value="ECO:0007669"/>
    <property type="project" value="UniProtKB-KW"/>
</dbReference>
<evidence type="ECO:0000256" key="1">
    <source>
        <dbReference type="ARBA" id="ARBA00006271"/>
    </source>
</evidence>